<proteinExistence type="predicted"/>
<protein>
    <submittedName>
        <fullName evidence="1">Uncharacterized protein</fullName>
    </submittedName>
</protein>
<reference evidence="1 2" key="1">
    <citation type="journal article" date="2023" name="Plants (Basel)">
        <title>Bridging the Gap: Combining Genomics and Transcriptomics Approaches to Understand Stylosanthes scabra, an Orphan Legume from the Brazilian Caatinga.</title>
        <authorList>
            <person name="Ferreira-Neto J.R.C."/>
            <person name="da Silva M.D."/>
            <person name="Binneck E."/>
            <person name="de Melo N.F."/>
            <person name="da Silva R.H."/>
            <person name="de Melo A.L.T.M."/>
            <person name="Pandolfi V."/>
            <person name="Bustamante F.O."/>
            <person name="Brasileiro-Vidal A.C."/>
            <person name="Benko-Iseppon A.M."/>
        </authorList>
    </citation>
    <scope>NUCLEOTIDE SEQUENCE [LARGE SCALE GENOMIC DNA]</scope>
    <source>
        <tissue evidence="1">Leaves</tissue>
    </source>
</reference>
<sequence length="162" mass="18163">MTTHLLTSPVLARGIIYSDSPTTISKLVFPGLTLLRRLGRSAHQNGAIAGELNISNPNPDFLDLDLELERTLRHAKQVRRRIEFENSLYSQTENLATEEIYVDSSLSDSESENFFSPTHTGTLHMAEPPRVTLRQMGGASVALENQPVRYPELNKNFELKTV</sequence>
<accession>A0ABU6YIA6</accession>
<evidence type="ECO:0000313" key="2">
    <source>
        <dbReference type="Proteomes" id="UP001341840"/>
    </source>
</evidence>
<gene>
    <name evidence="1" type="ORF">PIB30_048810</name>
</gene>
<comment type="caution">
    <text evidence="1">The sequence shown here is derived from an EMBL/GenBank/DDBJ whole genome shotgun (WGS) entry which is preliminary data.</text>
</comment>
<evidence type="ECO:0000313" key="1">
    <source>
        <dbReference type="EMBL" id="MED6208828.1"/>
    </source>
</evidence>
<name>A0ABU6YIA6_9FABA</name>
<keyword evidence="2" id="KW-1185">Reference proteome</keyword>
<dbReference type="Proteomes" id="UP001341840">
    <property type="component" value="Unassembled WGS sequence"/>
</dbReference>
<dbReference type="EMBL" id="JASCZI010241978">
    <property type="protein sequence ID" value="MED6208828.1"/>
    <property type="molecule type" value="Genomic_DNA"/>
</dbReference>
<organism evidence="1 2">
    <name type="scientific">Stylosanthes scabra</name>
    <dbReference type="NCBI Taxonomy" id="79078"/>
    <lineage>
        <taxon>Eukaryota</taxon>
        <taxon>Viridiplantae</taxon>
        <taxon>Streptophyta</taxon>
        <taxon>Embryophyta</taxon>
        <taxon>Tracheophyta</taxon>
        <taxon>Spermatophyta</taxon>
        <taxon>Magnoliopsida</taxon>
        <taxon>eudicotyledons</taxon>
        <taxon>Gunneridae</taxon>
        <taxon>Pentapetalae</taxon>
        <taxon>rosids</taxon>
        <taxon>fabids</taxon>
        <taxon>Fabales</taxon>
        <taxon>Fabaceae</taxon>
        <taxon>Papilionoideae</taxon>
        <taxon>50 kb inversion clade</taxon>
        <taxon>dalbergioids sensu lato</taxon>
        <taxon>Dalbergieae</taxon>
        <taxon>Pterocarpus clade</taxon>
        <taxon>Stylosanthes</taxon>
    </lineage>
</organism>